<feature type="chain" id="PRO_5003578994" evidence="1">
    <location>
        <begin position="23"/>
        <end position="94"/>
    </location>
</feature>
<evidence type="ECO:0000313" key="2">
    <source>
        <dbReference type="Ensembl" id="ENSCSAVP00000011525.1"/>
    </source>
</evidence>
<dbReference type="InParanoid" id="H2Z1R3"/>
<feature type="signal peptide" evidence="1">
    <location>
        <begin position="1"/>
        <end position="22"/>
    </location>
</feature>
<sequence>HKVKGFILCGPLLLSIVRFDLGQRLHFYRWNSLKSLFARFKNQIWRPEIRYSRCSAITGVFPSDFLFRIGVYKAEFRISYHCMSWMDVQNIVLT</sequence>
<protein>
    <submittedName>
        <fullName evidence="2">Uncharacterized protein</fullName>
    </submittedName>
</protein>
<keyword evidence="3" id="KW-1185">Reference proteome</keyword>
<organism evidence="2 3">
    <name type="scientific">Ciona savignyi</name>
    <name type="common">Pacific transparent sea squirt</name>
    <dbReference type="NCBI Taxonomy" id="51511"/>
    <lineage>
        <taxon>Eukaryota</taxon>
        <taxon>Metazoa</taxon>
        <taxon>Chordata</taxon>
        <taxon>Tunicata</taxon>
        <taxon>Ascidiacea</taxon>
        <taxon>Phlebobranchia</taxon>
        <taxon>Cionidae</taxon>
        <taxon>Ciona</taxon>
    </lineage>
</organism>
<dbReference type="HOGENOM" id="CLU_2391527_0_0_1"/>
<evidence type="ECO:0000313" key="3">
    <source>
        <dbReference type="Proteomes" id="UP000007875"/>
    </source>
</evidence>
<keyword evidence="1" id="KW-0732">Signal</keyword>
<dbReference type="AlphaFoldDB" id="H2Z1R3"/>
<reference evidence="2" key="3">
    <citation type="submission" date="2025-09" db="UniProtKB">
        <authorList>
            <consortium name="Ensembl"/>
        </authorList>
    </citation>
    <scope>IDENTIFICATION</scope>
</reference>
<name>H2Z1R3_CIOSA</name>
<proteinExistence type="predicted"/>
<accession>H2Z1R3</accession>
<reference evidence="3" key="1">
    <citation type="submission" date="2003-08" db="EMBL/GenBank/DDBJ databases">
        <authorList>
            <person name="Birren B."/>
            <person name="Nusbaum C."/>
            <person name="Abebe A."/>
            <person name="Abouelleil A."/>
            <person name="Adekoya E."/>
            <person name="Ait-zahra M."/>
            <person name="Allen N."/>
            <person name="Allen T."/>
            <person name="An P."/>
            <person name="Anderson M."/>
            <person name="Anderson S."/>
            <person name="Arachchi H."/>
            <person name="Armbruster J."/>
            <person name="Bachantsang P."/>
            <person name="Baldwin J."/>
            <person name="Barry A."/>
            <person name="Bayul T."/>
            <person name="Blitshsteyn B."/>
            <person name="Bloom T."/>
            <person name="Blye J."/>
            <person name="Boguslavskiy L."/>
            <person name="Borowsky M."/>
            <person name="Boukhgalter B."/>
            <person name="Brunache A."/>
            <person name="Butler J."/>
            <person name="Calixte N."/>
            <person name="Calvo S."/>
            <person name="Camarata J."/>
            <person name="Campo K."/>
            <person name="Chang J."/>
            <person name="Cheshatsang Y."/>
            <person name="Citroen M."/>
            <person name="Collymore A."/>
            <person name="Considine T."/>
            <person name="Cook A."/>
            <person name="Cooke P."/>
            <person name="Corum B."/>
            <person name="Cuomo C."/>
            <person name="David R."/>
            <person name="Dawoe T."/>
            <person name="Degray S."/>
            <person name="Dodge S."/>
            <person name="Dooley K."/>
            <person name="Dorje P."/>
            <person name="Dorjee K."/>
            <person name="Dorris L."/>
            <person name="Duffey N."/>
            <person name="Dupes A."/>
            <person name="Elkins T."/>
            <person name="Engels R."/>
            <person name="Erickson J."/>
            <person name="Farina A."/>
            <person name="Faro S."/>
            <person name="Ferreira P."/>
            <person name="Fischer H."/>
            <person name="Fitzgerald M."/>
            <person name="Foley K."/>
            <person name="Gage D."/>
            <person name="Galagan J."/>
            <person name="Gearin G."/>
            <person name="Gnerre S."/>
            <person name="Gnirke A."/>
            <person name="Goyette A."/>
            <person name="Graham J."/>
            <person name="Grandbois E."/>
            <person name="Gyaltsen K."/>
            <person name="Hafez N."/>
            <person name="Hagopian D."/>
            <person name="Hagos B."/>
            <person name="Hall J."/>
            <person name="Hatcher B."/>
            <person name="Heller A."/>
            <person name="Higgins H."/>
            <person name="Honan T."/>
            <person name="Horn A."/>
            <person name="Houde N."/>
            <person name="Hughes L."/>
            <person name="Hulme W."/>
            <person name="Husby E."/>
            <person name="Iliev I."/>
            <person name="Jaffe D."/>
            <person name="Jones C."/>
            <person name="Kamal M."/>
            <person name="Kamat A."/>
            <person name="Kamvysselis M."/>
            <person name="Karlsson E."/>
            <person name="Kells C."/>
            <person name="Kieu A."/>
            <person name="Kisner P."/>
            <person name="Kodira C."/>
            <person name="Kulbokas E."/>
            <person name="Labutti K."/>
            <person name="Lama D."/>
            <person name="Landers T."/>
            <person name="Leger J."/>
            <person name="Levine S."/>
            <person name="Lewis D."/>
            <person name="Lewis T."/>
            <person name="Lindblad-toh K."/>
            <person name="Liu X."/>
            <person name="Lokyitsang T."/>
            <person name="Lokyitsang Y."/>
            <person name="Lucien O."/>
            <person name="Lui A."/>
            <person name="Ma L.J."/>
            <person name="Mabbitt R."/>
            <person name="Macdonald J."/>
            <person name="Maclean C."/>
            <person name="Major J."/>
            <person name="Manning J."/>
            <person name="Marabella R."/>
            <person name="Maru K."/>
            <person name="Matthews C."/>
            <person name="Mauceli E."/>
            <person name="Mccarthy M."/>
            <person name="Mcdonough S."/>
            <person name="Mcghee T."/>
            <person name="Meldrim J."/>
            <person name="Meneus L."/>
            <person name="Mesirov J."/>
            <person name="Mihalev A."/>
            <person name="Mihova T."/>
            <person name="Mikkelsen T."/>
            <person name="Mlenga V."/>
            <person name="Moru K."/>
            <person name="Mozes J."/>
            <person name="Mulrain L."/>
            <person name="Munson G."/>
            <person name="Naylor J."/>
            <person name="Newes C."/>
            <person name="Nguyen C."/>
            <person name="Nguyen N."/>
            <person name="Nguyen T."/>
            <person name="Nicol R."/>
            <person name="Nielsen C."/>
            <person name="Nizzari M."/>
            <person name="Norbu C."/>
            <person name="Norbu N."/>
            <person name="O'donnell P."/>
            <person name="Okoawo O."/>
            <person name="O'leary S."/>
            <person name="Omotosho B."/>
            <person name="O'neill K."/>
            <person name="Osman S."/>
            <person name="Parker S."/>
            <person name="Perrin D."/>
            <person name="Phunkhang P."/>
            <person name="Piqani B."/>
            <person name="Purcell S."/>
            <person name="Rachupka T."/>
            <person name="Ramasamy U."/>
            <person name="Rameau R."/>
            <person name="Ray V."/>
            <person name="Raymond C."/>
            <person name="Retta R."/>
            <person name="Richardson S."/>
            <person name="Rise C."/>
            <person name="Rodriguez J."/>
            <person name="Rogers J."/>
            <person name="Rogov P."/>
            <person name="Rutman M."/>
            <person name="Schupbach R."/>
            <person name="Seaman C."/>
            <person name="Settipalli S."/>
            <person name="Sharpe T."/>
            <person name="Sheridan J."/>
            <person name="Sherpa N."/>
            <person name="Shi J."/>
            <person name="Smirnov S."/>
            <person name="Smith C."/>
            <person name="Sougnez C."/>
            <person name="Spencer B."/>
            <person name="Stalker J."/>
            <person name="Stange-thomann N."/>
            <person name="Stavropoulos S."/>
            <person name="Stetson K."/>
            <person name="Stone C."/>
            <person name="Stone S."/>
            <person name="Stubbs M."/>
            <person name="Talamas J."/>
            <person name="Tchuinga P."/>
            <person name="Tenzing P."/>
            <person name="Tesfaye S."/>
            <person name="Theodore J."/>
            <person name="Thoulutsang Y."/>
            <person name="Topham K."/>
            <person name="Towey S."/>
            <person name="Tsamla T."/>
            <person name="Tsomo N."/>
            <person name="Vallee D."/>
            <person name="Vassiliev H."/>
            <person name="Venkataraman V."/>
            <person name="Vinson J."/>
            <person name="Vo A."/>
            <person name="Wade C."/>
            <person name="Wang S."/>
            <person name="Wangchuk T."/>
            <person name="Wangdi T."/>
            <person name="Whittaker C."/>
            <person name="Wilkinson J."/>
            <person name="Wu Y."/>
            <person name="Wyman D."/>
            <person name="Yadav S."/>
            <person name="Yang S."/>
            <person name="Yang X."/>
            <person name="Yeager S."/>
            <person name="Yee E."/>
            <person name="Young G."/>
            <person name="Zainoun J."/>
            <person name="Zembeck L."/>
            <person name="Zimmer A."/>
            <person name="Zody M."/>
            <person name="Lander E."/>
        </authorList>
    </citation>
    <scope>NUCLEOTIDE SEQUENCE [LARGE SCALE GENOMIC DNA]</scope>
</reference>
<dbReference type="Proteomes" id="UP000007875">
    <property type="component" value="Unassembled WGS sequence"/>
</dbReference>
<dbReference type="Ensembl" id="ENSCSAVT00000011658.1">
    <property type="protein sequence ID" value="ENSCSAVP00000011525.1"/>
    <property type="gene ID" value="ENSCSAVG00000006749.1"/>
</dbReference>
<evidence type="ECO:0000256" key="1">
    <source>
        <dbReference type="SAM" id="SignalP"/>
    </source>
</evidence>
<reference evidence="2" key="2">
    <citation type="submission" date="2025-08" db="UniProtKB">
        <authorList>
            <consortium name="Ensembl"/>
        </authorList>
    </citation>
    <scope>IDENTIFICATION</scope>
</reference>